<feature type="domain" description="PD-(D/E)XK endonuclease-like" evidence="10">
    <location>
        <begin position="734"/>
        <end position="1043"/>
    </location>
</feature>
<organism evidence="12 13">
    <name type="scientific">Candidatus Limadaptatus stercorigallinarum</name>
    <dbReference type="NCBI Taxonomy" id="2840845"/>
    <lineage>
        <taxon>Bacteria</taxon>
        <taxon>Bacillati</taxon>
        <taxon>Bacillota</taxon>
        <taxon>Clostridia</taxon>
        <taxon>Eubacteriales</taxon>
        <taxon>Candidatus Limadaptatus</taxon>
    </lineage>
</organism>
<dbReference type="Pfam" id="PF21445">
    <property type="entry name" value="ADDB_N"/>
    <property type="match status" value="1"/>
</dbReference>
<evidence type="ECO:0000259" key="10">
    <source>
        <dbReference type="Pfam" id="PF12705"/>
    </source>
</evidence>
<keyword evidence="5" id="KW-0347">Helicase</keyword>
<evidence type="ECO:0000256" key="4">
    <source>
        <dbReference type="ARBA" id="ARBA00022801"/>
    </source>
</evidence>
<sequence>MKIILSNTAHDAYHRVLGELKRRLPDGGEHVVIVPDKFTASSERGVIETLGVSSVFNVSVTSFTRLAEKTIGSRIKKCLTPQGSVLLLAKVIEENRGNLRFYARAARATGFAEEFYAALTAVRNSGITPAELREAAKRAPENFRGKLEDMSLIYDAYIAALGERHSDSSTRLEAFAEYLNGAGPIPTHFYVVDFYDFKAPELAVLGGLAKNALSLTVGMVSGFDNPNKRIYCDGAAARLAAACGGADVERSTERLHPAAETVSRRLFSYELPPERTENDGKVRIVAARTRAEEIKWLVTDIVRKVAAGARYKDFEVVLSDVEGYKAELKSTFLRYGVPFFIDTREMLSEQTKPRLLLSALSAARSGLHLPEVLEFVKNPLFSCGTENGEDDVFRFENYCRKYRRDRSGLLSPFTVGSEEEIACAERVRSRLAEALRPLLFKGNISTEEFAERTRAFLDGFETEWRMHVAKLTESSLYYAKCADQVDEKIKSLLEEMSGTLESGGDAAYFERMLKSALKTVKIALVPTWLDCVYVGGTDNRYLGGGDIYVLGANVGKLPAGADGGAVLSPRDEELLSALDIGVSPNSRQRMFSEMMSVTEIMKRAKGTLTVSYPESDPSGELRPSTVISELRGMLGEHGAPLSVQRISFSDIGGLPPEERAAVVASVYSTPQACAYEVIRGLSSGADAETLSAAAEFMTDEAKGRLDRMYRRLTPPERLSGEAAESAAETARGRTSASRLESYFSCPYKQYFSYILRLKEREEARPEGKDYGIVLHAVLEKFFAAVMRGEVTAEKAEEIAGTLFDECVRENASLSAAAEEPATARALERLRREARTVCRVLFDAEERSAYKPVYVEGYIGGRDIPAPKVSARGAEAELRGRIDRVDACGDKFFITDYKTYRSADLSLADVYSGRKIQLYLYMQAIAESRGMTPVGVFYLPLSFDFTKDGAEWRYRGNMTCDETEAAKMDPLFAECPEKSVFPCVRDKKTGELAPPVHLTAEEFRGIGEYVRALAGEGVAEMTEGRIAPDPLEKTCANCNYVSVCAWQQGDKGRKCPAVKAADFAEDVGRPRAKLQTSAQEEEVEE</sequence>
<reference evidence="12" key="1">
    <citation type="submission" date="2020-10" db="EMBL/GenBank/DDBJ databases">
        <authorList>
            <person name="Gilroy R."/>
        </authorList>
    </citation>
    <scope>NUCLEOTIDE SEQUENCE</scope>
    <source>
        <strain evidence="12">1063</strain>
    </source>
</reference>
<evidence type="ECO:0000256" key="5">
    <source>
        <dbReference type="ARBA" id="ARBA00022806"/>
    </source>
</evidence>
<comment type="caution">
    <text evidence="12">The sequence shown here is derived from an EMBL/GenBank/DDBJ whole genome shotgun (WGS) entry which is preliminary data.</text>
</comment>
<dbReference type="Gene3D" id="3.40.50.300">
    <property type="entry name" value="P-loop containing nucleotide triphosphate hydrolases"/>
    <property type="match status" value="4"/>
</dbReference>
<dbReference type="GO" id="GO:0005524">
    <property type="term" value="F:ATP binding"/>
    <property type="evidence" value="ECO:0007669"/>
    <property type="project" value="UniProtKB-KW"/>
</dbReference>
<proteinExistence type="predicted"/>
<gene>
    <name evidence="12" type="ORF">IAD51_04200</name>
</gene>
<keyword evidence="2" id="KW-0547">Nucleotide-binding</keyword>
<dbReference type="InterPro" id="IPR011335">
    <property type="entry name" value="Restrct_endonuc-II-like"/>
</dbReference>
<dbReference type="InterPro" id="IPR049035">
    <property type="entry name" value="ADDB_N"/>
</dbReference>
<keyword evidence="8" id="KW-0238">DNA-binding</keyword>
<dbReference type="SUPFAM" id="SSF52540">
    <property type="entry name" value="P-loop containing nucleoside triphosphate hydrolases"/>
    <property type="match status" value="1"/>
</dbReference>
<evidence type="ECO:0000259" key="11">
    <source>
        <dbReference type="Pfam" id="PF21445"/>
    </source>
</evidence>
<keyword evidence="3" id="KW-0227">DNA damage</keyword>
<evidence type="ECO:0000313" key="12">
    <source>
        <dbReference type="EMBL" id="HIU21416.1"/>
    </source>
</evidence>
<accession>A0A9D1HRZ7</accession>
<dbReference type="Gene3D" id="3.90.320.10">
    <property type="match status" value="1"/>
</dbReference>
<feature type="domain" description="ATP-dependent helicase/deoxyribonuclease subunit B N-terminal" evidence="11">
    <location>
        <begin position="19"/>
        <end position="219"/>
    </location>
</feature>
<name>A0A9D1HRZ7_9FIRM</name>
<keyword evidence="4" id="KW-0378">Hydrolase</keyword>
<evidence type="ECO:0000256" key="2">
    <source>
        <dbReference type="ARBA" id="ARBA00022741"/>
    </source>
</evidence>
<dbReference type="PANTHER" id="PTHR30591">
    <property type="entry name" value="RECBCD ENZYME SUBUNIT RECC"/>
    <property type="match status" value="1"/>
</dbReference>
<dbReference type="PANTHER" id="PTHR30591:SF1">
    <property type="entry name" value="RECBCD ENZYME SUBUNIT RECC"/>
    <property type="match status" value="1"/>
</dbReference>
<evidence type="ECO:0000256" key="1">
    <source>
        <dbReference type="ARBA" id="ARBA00022722"/>
    </source>
</evidence>
<dbReference type="GO" id="GO:0006281">
    <property type="term" value="P:DNA repair"/>
    <property type="evidence" value="ECO:0007669"/>
    <property type="project" value="UniProtKB-KW"/>
</dbReference>
<dbReference type="GO" id="GO:0003677">
    <property type="term" value="F:DNA binding"/>
    <property type="evidence" value="ECO:0007669"/>
    <property type="project" value="UniProtKB-KW"/>
</dbReference>
<protein>
    <submittedName>
        <fullName evidence="12">PD-(D/E)XK nuclease family protein</fullName>
    </submittedName>
</protein>
<evidence type="ECO:0000256" key="8">
    <source>
        <dbReference type="ARBA" id="ARBA00023125"/>
    </source>
</evidence>
<keyword evidence="6" id="KW-0269">Exonuclease</keyword>
<keyword evidence="1" id="KW-0540">Nuclease</keyword>
<dbReference type="SUPFAM" id="SSF52980">
    <property type="entry name" value="Restriction endonuclease-like"/>
    <property type="match status" value="1"/>
</dbReference>
<evidence type="ECO:0000256" key="9">
    <source>
        <dbReference type="ARBA" id="ARBA00023204"/>
    </source>
</evidence>
<evidence type="ECO:0000313" key="13">
    <source>
        <dbReference type="Proteomes" id="UP000824088"/>
    </source>
</evidence>
<reference evidence="12" key="2">
    <citation type="journal article" date="2021" name="PeerJ">
        <title>Extensive microbial diversity within the chicken gut microbiome revealed by metagenomics and culture.</title>
        <authorList>
            <person name="Gilroy R."/>
            <person name="Ravi A."/>
            <person name="Getino M."/>
            <person name="Pursley I."/>
            <person name="Horton D.L."/>
            <person name="Alikhan N.F."/>
            <person name="Baker D."/>
            <person name="Gharbi K."/>
            <person name="Hall N."/>
            <person name="Watson M."/>
            <person name="Adriaenssens E.M."/>
            <person name="Foster-Nyarko E."/>
            <person name="Jarju S."/>
            <person name="Secka A."/>
            <person name="Antonio M."/>
            <person name="Oren A."/>
            <person name="Chaudhuri R.R."/>
            <person name="La Ragione R."/>
            <person name="Hildebrand F."/>
            <person name="Pallen M.J."/>
        </authorList>
    </citation>
    <scope>NUCLEOTIDE SEQUENCE</scope>
    <source>
        <strain evidence="12">1063</strain>
    </source>
</reference>
<evidence type="ECO:0000256" key="6">
    <source>
        <dbReference type="ARBA" id="ARBA00022839"/>
    </source>
</evidence>
<dbReference type="AlphaFoldDB" id="A0A9D1HRZ7"/>
<dbReference type="GO" id="GO:0004527">
    <property type="term" value="F:exonuclease activity"/>
    <property type="evidence" value="ECO:0007669"/>
    <property type="project" value="UniProtKB-KW"/>
</dbReference>
<keyword evidence="7" id="KW-0067">ATP-binding</keyword>
<dbReference type="InterPro" id="IPR038726">
    <property type="entry name" value="PDDEXK_AddAB-type"/>
</dbReference>
<evidence type="ECO:0000256" key="7">
    <source>
        <dbReference type="ARBA" id="ARBA00022840"/>
    </source>
</evidence>
<dbReference type="InterPro" id="IPR027417">
    <property type="entry name" value="P-loop_NTPase"/>
</dbReference>
<dbReference type="InterPro" id="IPR011604">
    <property type="entry name" value="PDDEXK-like_dom_sf"/>
</dbReference>
<dbReference type="Pfam" id="PF12705">
    <property type="entry name" value="PDDEXK_1"/>
    <property type="match status" value="1"/>
</dbReference>
<keyword evidence="9" id="KW-0234">DNA repair</keyword>
<dbReference type="GO" id="GO:0004386">
    <property type="term" value="F:helicase activity"/>
    <property type="evidence" value="ECO:0007669"/>
    <property type="project" value="UniProtKB-KW"/>
</dbReference>
<dbReference type="EMBL" id="DVMN01000073">
    <property type="protein sequence ID" value="HIU21416.1"/>
    <property type="molecule type" value="Genomic_DNA"/>
</dbReference>
<dbReference type="GO" id="GO:0006310">
    <property type="term" value="P:DNA recombination"/>
    <property type="evidence" value="ECO:0007669"/>
    <property type="project" value="TreeGrafter"/>
</dbReference>
<evidence type="ECO:0000256" key="3">
    <source>
        <dbReference type="ARBA" id="ARBA00022763"/>
    </source>
</evidence>
<dbReference type="Proteomes" id="UP000824088">
    <property type="component" value="Unassembled WGS sequence"/>
</dbReference>